<accession>A0A6N2ZSV4</accession>
<name>A0A6N2ZSV4_9BACT</name>
<sequence length="74" mass="8381">MQMKRLPGIEDYTDMVQTVLGNIAGVSHVCMAMGRSIHTKTYMKAVHAAFIPERIKFLDIKAYTCDFVDSDKLK</sequence>
<organism evidence="1">
    <name type="scientific">Paraprevotella clara</name>
    <dbReference type="NCBI Taxonomy" id="454154"/>
    <lineage>
        <taxon>Bacteria</taxon>
        <taxon>Pseudomonadati</taxon>
        <taxon>Bacteroidota</taxon>
        <taxon>Bacteroidia</taxon>
        <taxon>Bacteroidales</taxon>
        <taxon>Prevotellaceae</taxon>
        <taxon>Paraprevotella</taxon>
    </lineage>
</organism>
<dbReference type="AlphaFoldDB" id="A0A6N2ZSV4"/>
<reference evidence="1" key="1">
    <citation type="submission" date="2019-11" db="EMBL/GenBank/DDBJ databases">
        <authorList>
            <person name="Feng L."/>
        </authorList>
    </citation>
    <scope>NUCLEOTIDE SEQUENCE</scope>
    <source>
        <strain evidence="1">PclaraLFYP37</strain>
    </source>
</reference>
<protein>
    <submittedName>
        <fullName evidence="1">Uncharacterized protein</fullName>
    </submittedName>
</protein>
<dbReference type="EMBL" id="CACRUT010000006">
    <property type="protein sequence ID" value="VYT82509.1"/>
    <property type="molecule type" value="Genomic_DNA"/>
</dbReference>
<proteinExistence type="predicted"/>
<dbReference type="RefSeq" id="WP_412441884.1">
    <property type="nucleotide sequence ID" value="NZ_CACRUT010000006.1"/>
</dbReference>
<evidence type="ECO:0000313" key="1">
    <source>
        <dbReference type="EMBL" id="VYT82509.1"/>
    </source>
</evidence>
<gene>
    <name evidence="1" type="ORF">PCLFYP37_01222</name>
</gene>